<dbReference type="SUPFAM" id="SSF110921">
    <property type="entry name" value="2-isopropylmalate synthase LeuA, allosteric (dimerisation) domain"/>
    <property type="match status" value="1"/>
</dbReference>
<dbReference type="GeneID" id="20674866"/>
<dbReference type="STRING" id="747525.W4JY54"/>
<dbReference type="AlphaFoldDB" id="W4JY54"/>
<dbReference type="PANTHER" id="PTHR46911">
    <property type="match status" value="1"/>
</dbReference>
<dbReference type="GO" id="GO:0003852">
    <property type="term" value="F:2-isopropylmalate synthase activity"/>
    <property type="evidence" value="ECO:0007669"/>
    <property type="project" value="UniProtKB-EC"/>
</dbReference>
<dbReference type="GO" id="GO:0005739">
    <property type="term" value="C:mitochondrion"/>
    <property type="evidence" value="ECO:0007669"/>
    <property type="project" value="TreeGrafter"/>
</dbReference>
<sequence length="699" mass="77167">MPRECYVFAHLAQPIADAGLRGLAHKAACVPVLPTYPLAFEPNSFSLNMPMLADPSTKYAPYNPVLFPVGYERRWPKNRTTAAPIWLSTDLRDGNQALINPMNHKTKLELFRLLVRIGFKEIEAAYPSASEAEFAFVRSLIENKEVPDDVTLQVITPARSDLIERSIASLAGAKKATIHLYNAVSPLFREVVFRNSEEQTIDLTLNAVRLIKKLTEEETMHSGTKFRLNYCLETFSQTEPEFAVQLGNRVLEAWGKAGPGDNKVIFNLAATVECAPSNHYADMVEYFSTHITHREHVILSIHPHNDRGTAVAAAELALLAGGDRVEGCLLGNGERTGNVDLISLALNLYSQGVSPNLDFSNLSEIVEVVCRANEMSTPKRYPYAGALVFTALAGTHQDAIKKGLDAQRRRWELVDRTGEGNKFWAVPYIPLDPRDLGYGYENLIRVSSQSGKAGAAYIIKETLGLEIPRRMQVAFYKIVQSESERSEREMTAALVVDAFKRSFGFDVNSHARLLLRSSQLRPLSPSTSSTSDGFEDILESPSDEDGLVHLEAHIDVDGKARLIQGQGRGSIEALIDALRLYLGVTFSVYEASVQSTESKDIAVFLEVSEAASEAKVWGVGVSKDIFESRCRALLSAANIIVNDDRVFHQPKLVFTPRTAPGYKLSRDGYFLDMYAGRSTPLEQVGEVGVKVEVLSVAAL</sequence>
<organism evidence="9 10">
    <name type="scientific">Heterobasidion irregulare (strain TC 32-1)</name>
    <dbReference type="NCBI Taxonomy" id="747525"/>
    <lineage>
        <taxon>Eukaryota</taxon>
        <taxon>Fungi</taxon>
        <taxon>Dikarya</taxon>
        <taxon>Basidiomycota</taxon>
        <taxon>Agaricomycotina</taxon>
        <taxon>Agaricomycetes</taxon>
        <taxon>Russulales</taxon>
        <taxon>Bondarzewiaceae</taxon>
        <taxon>Heterobasidion</taxon>
        <taxon>Heterobasidion annosum species complex</taxon>
    </lineage>
</organism>
<dbReference type="HOGENOM" id="CLU_004588_3_0_1"/>
<keyword evidence="4" id="KW-0028">Amino-acid biosynthesis</keyword>
<dbReference type="eggNOG" id="KOG2367">
    <property type="taxonomic scope" value="Eukaryota"/>
</dbReference>
<dbReference type="InterPro" id="IPR013709">
    <property type="entry name" value="2-isopropylmalate_synth_dimer"/>
</dbReference>
<dbReference type="NCBIfam" id="NF002991">
    <property type="entry name" value="PRK03739.1"/>
    <property type="match status" value="1"/>
</dbReference>
<dbReference type="InterPro" id="IPR036230">
    <property type="entry name" value="LeuA_allosteric_dom_sf"/>
</dbReference>
<dbReference type="InterPro" id="IPR013785">
    <property type="entry name" value="Aldolase_TIM"/>
</dbReference>
<dbReference type="GO" id="GO:0009098">
    <property type="term" value="P:L-leucine biosynthetic process"/>
    <property type="evidence" value="ECO:0007669"/>
    <property type="project" value="InterPro"/>
</dbReference>
<evidence type="ECO:0000256" key="5">
    <source>
        <dbReference type="ARBA" id="ARBA00022679"/>
    </source>
</evidence>
<gene>
    <name evidence="9" type="ORF">HETIRDRAFT_436065</name>
</gene>
<protein>
    <recommendedName>
        <fullName evidence="3">2-isopropylmalate synthase</fullName>
        <ecNumber evidence="3">2.3.3.13</ecNumber>
    </recommendedName>
</protein>
<evidence type="ECO:0000256" key="1">
    <source>
        <dbReference type="ARBA" id="ARBA00000064"/>
    </source>
</evidence>
<reference evidence="9 10" key="1">
    <citation type="journal article" date="2012" name="New Phytol.">
        <title>Insight into trade-off between wood decay and parasitism from the genome of a fungal forest pathogen.</title>
        <authorList>
            <person name="Olson A."/>
            <person name="Aerts A."/>
            <person name="Asiegbu F."/>
            <person name="Belbahri L."/>
            <person name="Bouzid O."/>
            <person name="Broberg A."/>
            <person name="Canback B."/>
            <person name="Coutinho P.M."/>
            <person name="Cullen D."/>
            <person name="Dalman K."/>
            <person name="Deflorio G."/>
            <person name="van Diepen L.T."/>
            <person name="Dunand C."/>
            <person name="Duplessis S."/>
            <person name="Durling M."/>
            <person name="Gonthier P."/>
            <person name="Grimwood J."/>
            <person name="Fossdal C.G."/>
            <person name="Hansson D."/>
            <person name="Henrissat B."/>
            <person name="Hietala A."/>
            <person name="Himmelstrand K."/>
            <person name="Hoffmeister D."/>
            <person name="Hogberg N."/>
            <person name="James T.Y."/>
            <person name="Karlsson M."/>
            <person name="Kohler A."/>
            <person name="Kues U."/>
            <person name="Lee Y.H."/>
            <person name="Lin Y.C."/>
            <person name="Lind M."/>
            <person name="Lindquist E."/>
            <person name="Lombard V."/>
            <person name="Lucas S."/>
            <person name="Lunden K."/>
            <person name="Morin E."/>
            <person name="Murat C."/>
            <person name="Park J."/>
            <person name="Raffaello T."/>
            <person name="Rouze P."/>
            <person name="Salamov A."/>
            <person name="Schmutz J."/>
            <person name="Solheim H."/>
            <person name="Stahlberg J."/>
            <person name="Velez H."/>
            <person name="de Vries R.P."/>
            <person name="Wiebenga A."/>
            <person name="Woodward S."/>
            <person name="Yakovlev I."/>
            <person name="Garbelotto M."/>
            <person name="Martin F."/>
            <person name="Grigoriev I.V."/>
            <person name="Stenlid J."/>
        </authorList>
    </citation>
    <scope>NUCLEOTIDE SEQUENCE [LARGE SCALE GENOMIC DNA]</scope>
    <source>
        <strain evidence="9 10">TC 32-1</strain>
    </source>
</reference>
<evidence type="ECO:0000313" key="10">
    <source>
        <dbReference type="Proteomes" id="UP000030671"/>
    </source>
</evidence>
<evidence type="ECO:0000256" key="6">
    <source>
        <dbReference type="ARBA" id="ARBA00023304"/>
    </source>
</evidence>
<accession>W4JY54</accession>
<keyword evidence="5 7" id="KW-0808">Transferase</keyword>
<dbReference type="SMART" id="SM00917">
    <property type="entry name" value="LeuA_dimer"/>
    <property type="match status" value="1"/>
</dbReference>
<evidence type="ECO:0000256" key="4">
    <source>
        <dbReference type="ARBA" id="ARBA00022605"/>
    </source>
</evidence>
<dbReference type="KEGG" id="hir:HETIRDRAFT_436065"/>
<comment type="similarity">
    <text evidence="2">Belongs to the alpha-IPM synthase/homocitrate synthase family. LeuA type 2 subfamily.</text>
</comment>
<dbReference type="PROSITE" id="PS00815">
    <property type="entry name" value="AIPM_HOMOCIT_SYNTH_1"/>
    <property type="match status" value="1"/>
</dbReference>
<evidence type="ECO:0000256" key="3">
    <source>
        <dbReference type="ARBA" id="ARBA00012973"/>
    </source>
</evidence>
<dbReference type="PROSITE" id="PS00816">
    <property type="entry name" value="AIPM_HOMOCIT_SYNTH_2"/>
    <property type="match status" value="1"/>
</dbReference>
<dbReference type="PANTHER" id="PTHR46911:SF1">
    <property type="entry name" value="2-ISOPROPYLMALATE SYNTHASE"/>
    <property type="match status" value="1"/>
</dbReference>
<evidence type="ECO:0000256" key="2">
    <source>
        <dbReference type="ARBA" id="ARBA00009767"/>
    </source>
</evidence>
<dbReference type="Pfam" id="PF08502">
    <property type="entry name" value="LeuA_dimer"/>
    <property type="match status" value="1"/>
</dbReference>
<evidence type="ECO:0000259" key="8">
    <source>
        <dbReference type="PROSITE" id="PS50991"/>
    </source>
</evidence>
<dbReference type="Gene3D" id="3.30.160.270">
    <property type="match status" value="1"/>
</dbReference>
<comment type="catalytic activity">
    <reaction evidence="1">
        <text>3-methyl-2-oxobutanoate + acetyl-CoA + H2O = (2S)-2-isopropylmalate + CoA + H(+)</text>
        <dbReference type="Rhea" id="RHEA:21524"/>
        <dbReference type="ChEBI" id="CHEBI:1178"/>
        <dbReference type="ChEBI" id="CHEBI:11851"/>
        <dbReference type="ChEBI" id="CHEBI:15377"/>
        <dbReference type="ChEBI" id="CHEBI:15378"/>
        <dbReference type="ChEBI" id="CHEBI:57287"/>
        <dbReference type="ChEBI" id="CHEBI:57288"/>
        <dbReference type="EC" id="2.3.3.13"/>
    </reaction>
</comment>
<dbReference type="InterPro" id="IPR000891">
    <property type="entry name" value="PYR_CT"/>
</dbReference>
<proteinExistence type="inferred from homology"/>
<evidence type="ECO:0000313" key="9">
    <source>
        <dbReference type="EMBL" id="ETW78384.1"/>
    </source>
</evidence>
<dbReference type="Pfam" id="PF22615">
    <property type="entry name" value="IPMS_D2"/>
    <property type="match status" value="1"/>
</dbReference>
<feature type="domain" description="Pyruvate carboxyltransferase" evidence="8">
    <location>
        <begin position="84"/>
        <end position="363"/>
    </location>
</feature>
<dbReference type="EC" id="2.3.3.13" evidence="3"/>
<dbReference type="RefSeq" id="XP_009550360.1">
    <property type="nucleotide sequence ID" value="XM_009552065.1"/>
</dbReference>
<dbReference type="Pfam" id="PF00682">
    <property type="entry name" value="HMGL-like"/>
    <property type="match status" value="1"/>
</dbReference>
<dbReference type="Gene3D" id="3.20.20.70">
    <property type="entry name" value="Aldolase class I"/>
    <property type="match status" value="1"/>
</dbReference>
<dbReference type="SUPFAM" id="SSF51569">
    <property type="entry name" value="Aldolase"/>
    <property type="match status" value="1"/>
</dbReference>
<dbReference type="OrthoDB" id="418791at2759"/>
<dbReference type="Proteomes" id="UP000030671">
    <property type="component" value="Unassembled WGS sequence"/>
</dbReference>
<dbReference type="EMBL" id="KI925462">
    <property type="protein sequence ID" value="ETW78384.1"/>
    <property type="molecule type" value="Genomic_DNA"/>
</dbReference>
<dbReference type="InParanoid" id="W4JY54"/>
<dbReference type="SUPFAM" id="SSF89000">
    <property type="entry name" value="post-HMGL domain-like"/>
    <property type="match status" value="1"/>
</dbReference>
<dbReference type="PROSITE" id="PS50991">
    <property type="entry name" value="PYR_CT"/>
    <property type="match status" value="1"/>
</dbReference>
<keyword evidence="10" id="KW-1185">Reference proteome</keyword>
<keyword evidence="6" id="KW-0100">Branched-chain amino acid biosynthesis</keyword>
<evidence type="ECO:0000256" key="7">
    <source>
        <dbReference type="RuleBase" id="RU003523"/>
    </source>
</evidence>
<dbReference type="InterPro" id="IPR054692">
    <property type="entry name" value="LeuA-like_post-cat"/>
</dbReference>
<name>W4JY54_HETIT</name>
<dbReference type="InterPro" id="IPR002034">
    <property type="entry name" value="AIPM/Hcit_synth_CS"/>
</dbReference>